<dbReference type="Gene3D" id="1.10.260.40">
    <property type="entry name" value="lambda repressor-like DNA-binding domains"/>
    <property type="match status" value="1"/>
</dbReference>
<dbReference type="InterPro" id="IPR001387">
    <property type="entry name" value="Cro/C1-type_HTH"/>
</dbReference>
<sequence length="284" mass="31103">MTSNTRTPKARALGNALRAARQEKGLTLRNVAAQLGRDPGALSRWETGERSPKPTDVAQILTILGINGDHYEEILAMTRGTTDSHWLAISLPEQRQHLAALLDFERTATAITQAAPLLIPGLLQSTSYVRAIMTSGGVPPEEVETRIAVRIGRREAITRNEDPVHFRVAIGEAALRQVLGGPQVMLSQLDHLLQMAELANVEVYVVPFGSGWHPALEGLFILIESNHAPPVVQLETRRSGLFLHEPSDVEIYRDAAEGVFNAALDPAESRKHIAKICKEMEAAR</sequence>
<evidence type="ECO:0000259" key="1">
    <source>
        <dbReference type="PROSITE" id="PS50943"/>
    </source>
</evidence>
<name>A0A2N3XSS3_SACSN</name>
<evidence type="ECO:0000313" key="3">
    <source>
        <dbReference type="Proteomes" id="UP000233786"/>
    </source>
</evidence>
<dbReference type="PROSITE" id="PS50943">
    <property type="entry name" value="HTH_CROC1"/>
    <property type="match status" value="1"/>
</dbReference>
<dbReference type="SMART" id="SM00530">
    <property type="entry name" value="HTH_XRE"/>
    <property type="match status" value="1"/>
</dbReference>
<dbReference type="InterPro" id="IPR010982">
    <property type="entry name" value="Lambda_DNA-bd_dom_sf"/>
</dbReference>
<dbReference type="RefSeq" id="WP_010307705.1">
    <property type="nucleotide sequence ID" value="NZ_CP061007.1"/>
</dbReference>
<dbReference type="OrthoDB" id="2991476at2"/>
<gene>
    <name evidence="2" type="ORF">A8926_1293</name>
</gene>
<protein>
    <submittedName>
        <fullName evidence="2">Helix-turn-helix protein</fullName>
    </submittedName>
</protein>
<evidence type="ECO:0000313" key="2">
    <source>
        <dbReference type="EMBL" id="PKW13738.1"/>
    </source>
</evidence>
<dbReference type="CDD" id="cd00093">
    <property type="entry name" value="HTH_XRE"/>
    <property type="match status" value="1"/>
</dbReference>
<keyword evidence="3" id="KW-1185">Reference proteome</keyword>
<reference evidence="2" key="1">
    <citation type="submission" date="2017-12" db="EMBL/GenBank/DDBJ databases">
        <title>Sequencing the genomes of 1000 Actinobacteria strains.</title>
        <authorList>
            <person name="Klenk H.-P."/>
        </authorList>
    </citation>
    <scope>NUCLEOTIDE SEQUENCE [LARGE SCALE GENOMIC DNA]</scope>
    <source>
        <strain evidence="2">DSM 44228</strain>
    </source>
</reference>
<dbReference type="GO" id="GO:0003677">
    <property type="term" value="F:DNA binding"/>
    <property type="evidence" value="ECO:0007669"/>
    <property type="project" value="InterPro"/>
</dbReference>
<dbReference type="SUPFAM" id="SSF47413">
    <property type="entry name" value="lambda repressor-like DNA-binding domains"/>
    <property type="match status" value="1"/>
</dbReference>
<dbReference type="Pfam" id="PF19054">
    <property type="entry name" value="DUF5753"/>
    <property type="match status" value="1"/>
</dbReference>
<accession>A0A2N3XSS3</accession>
<feature type="domain" description="HTH cro/C1-type" evidence="1">
    <location>
        <begin position="17"/>
        <end position="71"/>
    </location>
</feature>
<dbReference type="InterPro" id="IPR043917">
    <property type="entry name" value="DUF5753"/>
</dbReference>
<dbReference type="Pfam" id="PF13560">
    <property type="entry name" value="HTH_31"/>
    <property type="match status" value="1"/>
</dbReference>
<comment type="caution">
    <text evidence="2">The sequence shown here is derived from an EMBL/GenBank/DDBJ whole genome shotgun (WGS) entry which is preliminary data.</text>
</comment>
<dbReference type="EMBL" id="PJNB01000001">
    <property type="protein sequence ID" value="PKW13738.1"/>
    <property type="molecule type" value="Genomic_DNA"/>
</dbReference>
<proteinExistence type="predicted"/>
<dbReference type="Proteomes" id="UP000233786">
    <property type="component" value="Unassembled WGS sequence"/>
</dbReference>
<dbReference type="AlphaFoldDB" id="A0A2N3XSS3"/>
<organism evidence="2 3">
    <name type="scientific">Saccharopolyspora spinosa</name>
    <dbReference type="NCBI Taxonomy" id="60894"/>
    <lineage>
        <taxon>Bacteria</taxon>
        <taxon>Bacillati</taxon>
        <taxon>Actinomycetota</taxon>
        <taxon>Actinomycetes</taxon>
        <taxon>Pseudonocardiales</taxon>
        <taxon>Pseudonocardiaceae</taxon>
        <taxon>Saccharopolyspora</taxon>
    </lineage>
</organism>
<dbReference type="STRING" id="994479.GCA_000194155_04009"/>